<dbReference type="PANTHER" id="PTHR12137">
    <property type="entry name" value="CARBOHYDRATE SULFOTRANSFERASE"/>
    <property type="match status" value="1"/>
</dbReference>
<dbReference type="PANTHER" id="PTHR12137:SF54">
    <property type="entry name" value="CARBOHYDRATE SULFOTRANSFERASE"/>
    <property type="match status" value="1"/>
</dbReference>
<evidence type="ECO:0000256" key="3">
    <source>
        <dbReference type="ARBA" id="ARBA00022692"/>
    </source>
</evidence>
<proteinExistence type="predicted"/>
<gene>
    <name evidence="8" type="ORF">E7811_06710</name>
</gene>
<dbReference type="AlphaFoldDB" id="A0A4S3MUZ4"/>
<evidence type="ECO:0000313" key="9">
    <source>
        <dbReference type="Proteomes" id="UP000309450"/>
    </source>
</evidence>
<keyword evidence="4" id="KW-1133">Transmembrane helix</keyword>
<organism evidence="8 9">
    <name type="scientific">Aliigemmobacter aestuarii</name>
    <dbReference type="NCBI Taxonomy" id="1445661"/>
    <lineage>
        <taxon>Bacteria</taxon>
        <taxon>Pseudomonadati</taxon>
        <taxon>Pseudomonadota</taxon>
        <taxon>Alphaproteobacteria</taxon>
        <taxon>Rhodobacterales</taxon>
        <taxon>Paracoccaceae</taxon>
        <taxon>Aliigemmobacter</taxon>
    </lineage>
</organism>
<dbReference type="InterPro" id="IPR005331">
    <property type="entry name" value="Sulfotransferase"/>
</dbReference>
<comment type="subcellular location">
    <subcellularLocation>
        <location evidence="1">Golgi apparatus membrane</location>
        <topology evidence="1">Single-pass type II membrane protein</topology>
    </subcellularLocation>
</comment>
<reference evidence="8 9" key="1">
    <citation type="submission" date="2019-04" db="EMBL/GenBank/DDBJ databases">
        <title>Draft genome sequence of Gemmobacter aestuarii sp. nov.</title>
        <authorList>
            <person name="Hameed A."/>
            <person name="Lin S.-Y."/>
            <person name="Shahina M."/>
            <person name="Lai W.-A."/>
            <person name="Young C.-C."/>
        </authorList>
    </citation>
    <scope>NUCLEOTIDE SEQUENCE [LARGE SCALE GENOMIC DNA]</scope>
    <source>
        <strain evidence="8 9">CC-PW-75</strain>
    </source>
</reference>
<evidence type="ECO:0000256" key="4">
    <source>
        <dbReference type="ARBA" id="ARBA00022989"/>
    </source>
</evidence>
<evidence type="ECO:0000256" key="7">
    <source>
        <dbReference type="ARBA" id="ARBA00023180"/>
    </source>
</evidence>
<accession>A0A4S3MUZ4</accession>
<keyword evidence="2" id="KW-0808">Transferase</keyword>
<keyword evidence="6" id="KW-0472">Membrane</keyword>
<evidence type="ECO:0000256" key="5">
    <source>
        <dbReference type="ARBA" id="ARBA00023034"/>
    </source>
</evidence>
<dbReference type="Proteomes" id="UP000309450">
    <property type="component" value="Unassembled WGS sequence"/>
</dbReference>
<dbReference type="InterPro" id="IPR018011">
    <property type="entry name" value="Carb_sulfotrans_8-10"/>
</dbReference>
<dbReference type="GO" id="GO:0008146">
    <property type="term" value="F:sulfotransferase activity"/>
    <property type="evidence" value="ECO:0007669"/>
    <property type="project" value="InterPro"/>
</dbReference>
<evidence type="ECO:0000256" key="6">
    <source>
        <dbReference type="ARBA" id="ARBA00023136"/>
    </source>
</evidence>
<evidence type="ECO:0000256" key="1">
    <source>
        <dbReference type="ARBA" id="ARBA00004323"/>
    </source>
</evidence>
<keyword evidence="3" id="KW-0812">Transmembrane</keyword>
<evidence type="ECO:0000256" key="2">
    <source>
        <dbReference type="ARBA" id="ARBA00022679"/>
    </source>
</evidence>
<comment type="caution">
    <text evidence="8">The sequence shown here is derived from an EMBL/GenBank/DDBJ whole genome shotgun (WGS) entry which is preliminary data.</text>
</comment>
<dbReference type="GO" id="GO:0016051">
    <property type="term" value="P:carbohydrate biosynthetic process"/>
    <property type="evidence" value="ECO:0007669"/>
    <property type="project" value="InterPro"/>
</dbReference>
<dbReference type="Pfam" id="PF03567">
    <property type="entry name" value="Sulfotransfer_2"/>
    <property type="match status" value="1"/>
</dbReference>
<keyword evidence="5" id="KW-0333">Golgi apparatus</keyword>
<evidence type="ECO:0008006" key="10">
    <source>
        <dbReference type="Google" id="ProtNLM"/>
    </source>
</evidence>
<sequence>MTKASEGPHPIMTPETMRAINLRYGIRFPTWNYTVSIDDVRRIAYFETPKVACTSIKKYMMDRYVGGEMVLPSKGAVHDRSLSPLRQLSTLEDEDAKAVLGAGYRRFTFCRNPYTRVLSAYLDKLVTNEWERKRHLPIFGFEPGARPTFLEFLERLSGIEDRMRDIHYMTQRRLTGGVGGLQMDYIGRFERFGEDFQTFKRRFYDDSSTEDYQSFGKHHASDAGSKIDSHYGPAEIALVQSIYAADFTQFGYGTRIEDALLA</sequence>
<dbReference type="GO" id="GO:0016020">
    <property type="term" value="C:membrane"/>
    <property type="evidence" value="ECO:0007669"/>
    <property type="project" value="InterPro"/>
</dbReference>
<keyword evidence="7" id="KW-0325">Glycoprotein</keyword>
<protein>
    <recommendedName>
        <fullName evidence="10">Sulfotransferase family protein</fullName>
    </recommendedName>
</protein>
<dbReference type="EMBL" id="SSND01000001">
    <property type="protein sequence ID" value="THD85381.1"/>
    <property type="molecule type" value="Genomic_DNA"/>
</dbReference>
<name>A0A4S3MUZ4_9RHOB</name>
<evidence type="ECO:0000313" key="8">
    <source>
        <dbReference type="EMBL" id="THD85381.1"/>
    </source>
</evidence>
<dbReference type="OrthoDB" id="1407035at2"/>
<keyword evidence="9" id="KW-1185">Reference proteome</keyword>